<organism evidence="2 3">
    <name type="scientific">Pan troglodytes</name>
    <name type="common">Chimpanzee</name>
    <dbReference type="NCBI Taxonomy" id="9598"/>
    <lineage>
        <taxon>Eukaryota</taxon>
        <taxon>Metazoa</taxon>
        <taxon>Chordata</taxon>
        <taxon>Craniata</taxon>
        <taxon>Vertebrata</taxon>
        <taxon>Euteleostomi</taxon>
        <taxon>Mammalia</taxon>
        <taxon>Eutheria</taxon>
        <taxon>Euarchontoglires</taxon>
        <taxon>Primates</taxon>
        <taxon>Haplorrhini</taxon>
        <taxon>Catarrhini</taxon>
        <taxon>Hominidae</taxon>
        <taxon>Pan</taxon>
    </lineage>
</organism>
<dbReference type="EMBL" id="NBAG03000407">
    <property type="protein sequence ID" value="PNI28189.1"/>
    <property type="molecule type" value="Genomic_DNA"/>
</dbReference>
<name>A0A2J8JZK7_PANTR</name>
<protein>
    <submittedName>
        <fullName evidence="2">KMT2C isoform 8</fullName>
    </submittedName>
</protein>
<dbReference type="Proteomes" id="UP000236370">
    <property type="component" value="Unassembled WGS sequence"/>
</dbReference>
<dbReference type="AlphaFoldDB" id="A0A2J8JZK7"/>
<gene>
    <name evidence="2" type="ORF">CK820_G0042976</name>
</gene>
<evidence type="ECO:0000313" key="3">
    <source>
        <dbReference type="Proteomes" id="UP000236370"/>
    </source>
</evidence>
<comment type="caution">
    <text evidence="2">The sequence shown here is derived from an EMBL/GenBank/DDBJ whole genome shotgun (WGS) entry which is preliminary data.</text>
</comment>
<sequence>VFSPGSSNSRPPSPMDPYAKMRQKLREIILQQQQQKKIAGRQEKGSQDSPAVPHPGPLQHWQPENVNQAFTRPPPPYPGNIRSPVAPPLGPRYAVFPKDQRGPYPPDVASMGMRPHGFRFGFPGGSHGTMPSQERFLVPPQQIQGSGVSPQLRRSVAVDMPRPLNNSQMNNPVGLPQHF</sequence>
<proteinExistence type="predicted"/>
<feature type="compositionally biased region" description="Low complexity" evidence="1">
    <location>
        <begin position="1"/>
        <end position="10"/>
    </location>
</feature>
<feature type="non-terminal residue" evidence="2">
    <location>
        <position position="1"/>
    </location>
</feature>
<feature type="non-terminal residue" evidence="2">
    <location>
        <position position="179"/>
    </location>
</feature>
<feature type="region of interest" description="Disordered" evidence="1">
    <location>
        <begin position="1"/>
        <end position="110"/>
    </location>
</feature>
<evidence type="ECO:0000256" key="1">
    <source>
        <dbReference type="SAM" id="MobiDB-lite"/>
    </source>
</evidence>
<feature type="compositionally biased region" description="Low complexity" evidence="1">
    <location>
        <begin position="28"/>
        <end position="37"/>
    </location>
</feature>
<evidence type="ECO:0000313" key="2">
    <source>
        <dbReference type="EMBL" id="PNI28189.1"/>
    </source>
</evidence>
<accession>A0A2J8JZK7</accession>
<reference evidence="2 3" key="1">
    <citation type="submission" date="2017-12" db="EMBL/GenBank/DDBJ databases">
        <title>High-resolution comparative analysis of great ape genomes.</title>
        <authorList>
            <person name="Pollen A."/>
            <person name="Hastie A."/>
            <person name="Hormozdiari F."/>
            <person name="Dougherty M."/>
            <person name="Liu R."/>
            <person name="Chaisson M."/>
            <person name="Hoppe E."/>
            <person name="Hill C."/>
            <person name="Pang A."/>
            <person name="Hillier L."/>
            <person name="Baker C."/>
            <person name="Armstrong J."/>
            <person name="Shendure J."/>
            <person name="Paten B."/>
            <person name="Wilson R."/>
            <person name="Chao H."/>
            <person name="Schneider V."/>
            <person name="Ventura M."/>
            <person name="Kronenberg Z."/>
            <person name="Murali S."/>
            <person name="Gordon D."/>
            <person name="Cantsilieris S."/>
            <person name="Munson K."/>
            <person name="Nelson B."/>
            <person name="Raja A."/>
            <person name="Underwood J."/>
            <person name="Diekhans M."/>
            <person name="Fiddes I."/>
            <person name="Haussler D."/>
            <person name="Eichler E."/>
        </authorList>
    </citation>
    <scope>NUCLEOTIDE SEQUENCE [LARGE SCALE GENOMIC DNA]</scope>
    <source>
        <strain evidence="2">Yerkes chimp pedigree #C0471</strain>
    </source>
</reference>